<keyword evidence="1" id="KW-1133">Transmembrane helix</keyword>
<gene>
    <name evidence="2" type="ORF">A6M23_19335</name>
    <name evidence="3" type="ORF">A6P07_16735</name>
</gene>
<feature type="transmembrane region" description="Helical" evidence="1">
    <location>
        <begin position="124"/>
        <end position="147"/>
    </location>
</feature>
<proteinExistence type="predicted"/>
<feature type="transmembrane region" description="Helical" evidence="1">
    <location>
        <begin position="59"/>
        <end position="81"/>
    </location>
</feature>
<name>A0A1C2HYH1_ACITH</name>
<feature type="transmembrane region" description="Helical" evidence="1">
    <location>
        <begin position="29"/>
        <end position="52"/>
    </location>
</feature>
<evidence type="ECO:0000256" key="1">
    <source>
        <dbReference type="SAM" id="Phobius"/>
    </source>
</evidence>
<dbReference type="STRING" id="930.GCA_002079865_03577"/>
<evidence type="ECO:0000313" key="2">
    <source>
        <dbReference type="EMBL" id="OCX68005.1"/>
    </source>
</evidence>
<dbReference type="EMBL" id="LWSA01000253">
    <property type="protein sequence ID" value="OCX69323.1"/>
    <property type="molecule type" value="Genomic_DNA"/>
</dbReference>
<dbReference type="Proteomes" id="UP000095008">
    <property type="component" value="Unassembled WGS sequence"/>
</dbReference>
<dbReference type="GO" id="GO:0022904">
    <property type="term" value="P:respiratory electron transport chain"/>
    <property type="evidence" value="ECO:0007669"/>
    <property type="project" value="InterPro"/>
</dbReference>
<comment type="caution">
    <text evidence="2">The sequence shown here is derived from an EMBL/GenBank/DDBJ whole genome shotgun (WGS) entry which is preliminary data.</text>
</comment>
<dbReference type="GO" id="GO:0016020">
    <property type="term" value="C:membrane"/>
    <property type="evidence" value="ECO:0007669"/>
    <property type="project" value="InterPro"/>
</dbReference>
<evidence type="ECO:0000313" key="5">
    <source>
        <dbReference type="Proteomes" id="UP000095008"/>
    </source>
</evidence>
<sequence>MAEIIHIPGSVFSAQASENLVEYPVYAKILHLGLVLSVTFELWNSLAALWFANFTWFPLHVLAGLILTGWLVLTWLVYLLTPWGRHLLGTWFSWRTPQAVGHDLARLFRGKLPSHGVRPGLSSLWQAFFFIGVSIVTFGGFIGWLVLRGDLHLSGGAQIGLTLMRLGTPLLAYFWIGHVVMATYHALRGEALWRIFAVWKRG</sequence>
<reference evidence="2 4" key="1">
    <citation type="journal article" date="2016" name="Int. J. Mol. Sci.">
        <title>Comparative genomics of the extreme acidophile Acidithiobacillus thiooxidans reveals intraspecific divergence and niche adaptation.</title>
        <authorList>
            <person name="Zhang X."/>
            <person name="Feng X."/>
            <person name="Tao J."/>
            <person name="Ma L."/>
            <person name="Xiao Y."/>
            <person name="Liang Y."/>
            <person name="Liu X."/>
            <person name="Yin H."/>
        </authorList>
    </citation>
    <scope>NUCLEOTIDE SEQUENCE [LARGE SCALE GENOMIC DNA]</scope>
    <source>
        <strain evidence="3 4">A02</strain>
        <strain evidence="2">DXS-W</strain>
    </source>
</reference>
<evidence type="ECO:0000313" key="4">
    <source>
        <dbReference type="Proteomes" id="UP000094893"/>
    </source>
</evidence>
<evidence type="ECO:0008006" key="6">
    <source>
        <dbReference type="Google" id="ProtNLM"/>
    </source>
</evidence>
<accession>A0A1C2HYH1</accession>
<keyword evidence="1" id="KW-0472">Membrane</keyword>
<feature type="transmembrane region" description="Helical" evidence="1">
    <location>
        <begin position="168"/>
        <end position="187"/>
    </location>
</feature>
<dbReference type="OrthoDB" id="5297997at2"/>
<keyword evidence="1" id="KW-0812">Transmembrane</keyword>
<keyword evidence="5" id="KW-1185">Reference proteome</keyword>
<dbReference type="AlphaFoldDB" id="A0A1C2HYH1"/>
<dbReference type="Proteomes" id="UP000094893">
    <property type="component" value="Unassembled WGS sequence"/>
</dbReference>
<organism evidence="2 5">
    <name type="scientific">Acidithiobacillus thiooxidans</name>
    <name type="common">Thiobacillus thiooxidans</name>
    <dbReference type="NCBI Taxonomy" id="930"/>
    <lineage>
        <taxon>Bacteria</taxon>
        <taxon>Pseudomonadati</taxon>
        <taxon>Pseudomonadota</taxon>
        <taxon>Acidithiobacillia</taxon>
        <taxon>Acidithiobacillales</taxon>
        <taxon>Acidithiobacillaceae</taxon>
        <taxon>Acidithiobacillus</taxon>
    </lineage>
</organism>
<dbReference type="SUPFAM" id="SSF81342">
    <property type="entry name" value="Transmembrane di-heme cytochromes"/>
    <property type="match status" value="1"/>
</dbReference>
<dbReference type="RefSeq" id="WP_024895564.1">
    <property type="nucleotide sequence ID" value="NZ_JABBDU010000140.1"/>
</dbReference>
<protein>
    <recommendedName>
        <fullName evidence="6">Cytochrome b561 bacterial/Ni-hydrogenase domain-containing protein</fullName>
    </recommendedName>
</protein>
<dbReference type="InterPro" id="IPR016174">
    <property type="entry name" value="Di-haem_cyt_TM"/>
</dbReference>
<dbReference type="EMBL" id="LWRY01000284">
    <property type="protein sequence ID" value="OCX68005.1"/>
    <property type="molecule type" value="Genomic_DNA"/>
</dbReference>
<evidence type="ECO:0000313" key="3">
    <source>
        <dbReference type="EMBL" id="OCX69323.1"/>
    </source>
</evidence>
<dbReference type="eggNOG" id="ENOG50313UI">
    <property type="taxonomic scope" value="Bacteria"/>
</dbReference>